<sequence length="84" mass="9222">MPVSCRGGKHVGFAWMRVLLIHPTLELEWLYGVHDPCVHAGIGSQSYSSALSNAPGQSRSIDRKSTESRPTDSDHDPLVIYSES</sequence>
<gene>
    <name evidence="3" type="ORF">VNO77_02468</name>
</gene>
<evidence type="ECO:0000256" key="1">
    <source>
        <dbReference type="SAM" id="MobiDB-lite"/>
    </source>
</evidence>
<keyword evidence="2" id="KW-0732">Signal</keyword>
<dbReference type="AlphaFoldDB" id="A0AAN9MZK0"/>
<accession>A0AAN9MZK0</accession>
<dbReference type="Proteomes" id="UP001367508">
    <property type="component" value="Unassembled WGS sequence"/>
</dbReference>
<evidence type="ECO:0000256" key="2">
    <source>
        <dbReference type="SAM" id="SignalP"/>
    </source>
</evidence>
<evidence type="ECO:0000313" key="4">
    <source>
        <dbReference type="Proteomes" id="UP001367508"/>
    </source>
</evidence>
<evidence type="ECO:0000313" key="3">
    <source>
        <dbReference type="EMBL" id="KAK7360473.1"/>
    </source>
</evidence>
<feature type="chain" id="PRO_5043010838" evidence="2">
    <location>
        <begin position="27"/>
        <end position="84"/>
    </location>
</feature>
<feature type="compositionally biased region" description="Basic and acidic residues" evidence="1">
    <location>
        <begin position="60"/>
        <end position="77"/>
    </location>
</feature>
<name>A0AAN9MZK0_CANGL</name>
<proteinExistence type="predicted"/>
<protein>
    <submittedName>
        <fullName evidence="3">Uncharacterized protein</fullName>
    </submittedName>
</protein>
<comment type="caution">
    <text evidence="3">The sequence shown here is derived from an EMBL/GenBank/DDBJ whole genome shotgun (WGS) entry which is preliminary data.</text>
</comment>
<organism evidence="3 4">
    <name type="scientific">Canavalia gladiata</name>
    <name type="common">Sword bean</name>
    <name type="synonym">Dolichos gladiatus</name>
    <dbReference type="NCBI Taxonomy" id="3824"/>
    <lineage>
        <taxon>Eukaryota</taxon>
        <taxon>Viridiplantae</taxon>
        <taxon>Streptophyta</taxon>
        <taxon>Embryophyta</taxon>
        <taxon>Tracheophyta</taxon>
        <taxon>Spermatophyta</taxon>
        <taxon>Magnoliopsida</taxon>
        <taxon>eudicotyledons</taxon>
        <taxon>Gunneridae</taxon>
        <taxon>Pentapetalae</taxon>
        <taxon>rosids</taxon>
        <taxon>fabids</taxon>
        <taxon>Fabales</taxon>
        <taxon>Fabaceae</taxon>
        <taxon>Papilionoideae</taxon>
        <taxon>50 kb inversion clade</taxon>
        <taxon>NPAAA clade</taxon>
        <taxon>indigoferoid/millettioid clade</taxon>
        <taxon>Phaseoleae</taxon>
        <taxon>Canavalia</taxon>
    </lineage>
</organism>
<keyword evidence="4" id="KW-1185">Reference proteome</keyword>
<feature type="region of interest" description="Disordered" evidence="1">
    <location>
        <begin position="47"/>
        <end position="84"/>
    </location>
</feature>
<feature type="signal peptide" evidence="2">
    <location>
        <begin position="1"/>
        <end position="26"/>
    </location>
</feature>
<dbReference type="EMBL" id="JAYMYQ010000001">
    <property type="protein sequence ID" value="KAK7360473.1"/>
    <property type="molecule type" value="Genomic_DNA"/>
</dbReference>
<reference evidence="3 4" key="1">
    <citation type="submission" date="2024-01" db="EMBL/GenBank/DDBJ databases">
        <title>The genomes of 5 underutilized Papilionoideae crops provide insights into root nodulation and disease resistanc.</title>
        <authorList>
            <person name="Jiang F."/>
        </authorList>
    </citation>
    <scope>NUCLEOTIDE SEQUENCE [LARGE SCALE GENOMIC DNA]</scope>
    <source>
        <strain evidence="3">LVBAO_FW01</strain>
        <tissue evidence="3">Leaves</tissue>
    </source>
</reference>
<feature type="compositionally biased region" description="Polar residues" evidence="1">
    <location>
        <begin position="47"/>
        <end position="59"/>
    </location>
</feature>